<accession>A0A937D3U2</accession>
<reference evidence="2" key="1">
    <citation type="submission" date="2021-01" db="EMBL/GenBank/DDBJ databases">
        <title>Ramlibacter sp. strain AW1 16S ribosomal RNA gene Genome sequencing and assembly.</title>
        <authorList>
            <person name="Kang M."/>
        </authorList>
    </citation>
    <scope>NUCLEOTIDE SEQUENCE</scope>
    <source>
        <strain evidence="2">AW1</strain>
    </source>
</reference>
<gene>
    <name evidence="2" type="ORF">JI739_22190</name>
</gene>
<feature type="domain" description="DUF6946" evidence="1">
    <location>
        <begin position="2"/>
        <end position="96"/>
    </location>
</feature>
<dbReference type="InterPro" id="IPR054024">
    <property type="entry name" value="DUF6946"/>
</dbReference>
<dbReference type="AlphaFoldDB" id="A0A937D3U2"/>
<proteinExistence type="predicted"/>
<evidence type="ECO:0000313" key="3">
    <source>
        <dbReference type="Proteomes" id="UP000613011"/>
    </source>
</evidence>
<evidence type="ECO:0000259" key="1">
    <source>
        <dbReference type="Pfam" id="PF22187"/>
    </source>
</evidence>
<keyword evidence="3" id="KW-1185">Reference proteome</keyword>
<dbReference type="EMBL" id="JAEQNA010000011">
    <property type="protein sequence ID" value="MBL0423064.1"/>
    <property type="molecule type" value="Genomic_DNA"/>
</dbReference>
<dbReference type="Proteomes" id="UP000613011">
    <property type="component" value="Unassembled WGS sequence"/>
</dbReference>
<dbReference type="Pfam" id="PF22187">
    <property type="entry name" value="DUF6946"/>
    <property type="match status" value="1"/>
</dbReference>
<name>A0A937D3U2_9BURK</name>
<comment type="caution">
    <text evidence="2">The sequence shown here is derived from an EMBL/GenBank/DDBJ whole genome shotgun (WGS) entry which is preliminary data.</text>
</comment>
<protein>
    <recommendedName>
        <fullName evidence="1">DUF6946 domain-containing protein</fullName>
    </recommendedName>
</protein>
<sequence>MGQAQRISALEQLLEATFDPQIRYQLLHRTASALLTAADFHAPTAVMVVHAWNATPQQRVDLERFCTAMEADALAPGVWRTRRAGRTLFMAWCDGDPRHTRTILPDDDGALCTAG</sequence>
<evidence type="ECO:0000313" key="2">
    <source>
        <dbReference type="EMBL" id="MBL0423064.1"/>
    </source>
</evidence>
<organism evidence="2 3">
    <name type="scientific">Ramlibacter aurantiacus</name>
    <dbReference type="NCBI Taxonomy" id="2801330"/>
    <lineage>
        <taxon>Bacteria</taxon>
        <taxon>Pseudomonadati</taxon>
        <taxon>Pseudomonadota</taxon>
        <taxon>Betaproteobacteria</taxon>
        <taxon>Burkholderiales</taxon>
        <taxon>Comamonadaceae</taxon>
        <taxon>Ramlibacter</taxon>
    </lineage>
</organism>